<keyword evidence="3" id="KW-0230">DNA invertase</keyword>
<evidence type="ECO:0000313" key="8">
    <source>
        <dbReference type="Proteomes" id="UP001223420"/>
    </source>
</evidence>
<dbReference type="GO" id="GO:0015074">
    <property type="term" value="P:DNA integration"/>
    <property type="evidence" value="ECO:0007669"/>
    <property type="project" value="UniProtKB-KW"/>
</dbReference>
<dbReference type="PANTHER" id="PTHR30461">
    <property type="entry name" value="DNA-INVERTASE FROM LAMBDOID PROPHAGE"/>
    <property type="match status" value="1"/>
</dbReference>
<dbReference type="SMART" id="SM00857">
    <property type="entry name" value="Resolvase"/>
    <property type="match status" value="1"/>
</dbReference>
<evidence type="ECO:0000256" key="2">
    <source>
        <dbReference type="ARBA" id="ARBA00022908"/>
    </source>
</evidence>
<evidence type="ECO:0000259" key="6">
    <source>
        <dbReference type="PROSITE" id="PS51736"/>
    </source>
</evidence>
<dbReference type="InterPro" id="IPR036162">
    <property type="entry name" value="Resolvase-like_N_sf"/>
</dbReference>
<dbReference type="InterPro" id="IPR050639">
    <property type="entry name" value="SSR_resolvase"/>
</dbReference>
<dbReference type="FunFam" id="3.40.50.1390:FF:000001">
    <property type="entry name" value="DNA recombinase"/>
    <property type="match status" value="1"/>
</dbReference>
<dbReference type="GO" id="GO:0003677">
    <property type="term" value="F:DNA binding"/>
    <property type="evidence" value="ECO:0007669"/>
    <property type="project" value="UniProtKB-KW"/>
</dbReference>
<evidence type="ECO:0000313" key="7">
    <source>
        <dbReference type="EMBL" id="MDQ0547645.1"/>
    </source>
</evidence>
<comment type="similarity">
    <text evidence="1">Belongs to the site-specific recombinase resolvase family.</text>
</comment>
<sequence>MDSIFPGGLGELMLIGYVRVSKSDGSQTLAPQRDALLAAGVADERIYQDLASGRHDARPGLLACLKALQPGNTLVLWKLDRLGRDLRHLVTTAEDLRLRGVGLKVLAGAGAQIDTTTANGRLAFGIFAAFAEFERALITERTTAGLAAARARGRMGGRPRKMDHATLTMAMAAMADPKAVAADVAKRLGVTTTTLYAYVNGDGTPKAAGQVLLDGAATIRKGAKPSAPSPSSQTGLA</sequence>
<dbReference type="AlphaFoldDB" id="A0AAJ1X034"/>
<name>A0AAJ1X034_9HYPH</name>
<keyword evidence="4" id="KW-0238">DNA-binding</keyword>
<reference evidence="7" key="1">
    <citation type="submission" date="2023-07" db="EMBL/GenBank/DDBJ databases">
        <title>Genomic Encyclopedia of Type Strains, Phase IV (KMG-IV): sequencing the most valuable type-strain genomes for metagenomic binning, comparative biology and taxonomic classification.</title>
        <authorList>
            <person name="Goeker M."/>
        </authorList>
    </citation>
    <scope>NUCLEOTIDE SEQUENCE</scope>
    <source>
        <strain evidence="7">DSM 19569</strain>
    </source>
</reference>
<dbReference type="CDD" id="cd03768">
    <property type="entry name" value="SR_ResInv"/>
    <property type="match status" value="1"/>
</dbReference>
<dbReference type="SUPFAM" id="SSF53041">
    <property type="entry name" value="Resolvase-like"/>
    <property type="match status" value="1"/>
</dbReference>
<evidence type="ECO:0000256" key="1">
    <source>
        <dbReference type="ARBA" id="ARBA00009913"/>
    </source>
</evidence>
<dbReference type="Gene3D" id="3.40.50.1390">
    <property type="entry name" value="Resolvase, N-terminal catalytic domain"/>
    <property type="match status" value="1"/>
</dbReference>
<evidence type="ECO:0000256" key="4">
    <source>
        <dbReference type="ARBA" id="ARBA00023125"/>
    </source>
</evidence>
<gene>
    <name evidence="7" type="ORF">QO001_006604</name>
</gene>
<proteinExistence type="inferred from homology"/>
<dbReference type="PANTHER" id="PTHR30461:SF2">
    <property type="entry name" value="SERINE RECOMBINASE PINE-RELATED"/>
    <property type="match status" value="1"/>
</dbReference>
<protein>
    <submittedName>
        <fullName evidence="7">DNA invertase Pin-like site-specific DNA recombinase</fullName>
    </submittedName>
</protein>
<evidence type="ECO:0000256" key="5">
    <source>
        <dbReference type="ARBA" id="ARBA00023172"/>
    </source>
</evidence>
<evidence type="ECO:0000256" key="3">
    <source>
        <dbReference type="ARBA" id="ARBA00023100"/>
    </source>
</evidence>
<organism evidence="7 8">
    <name type="scientific">Methylobacterium brachiatum</name>
    <dbReference type="NCBI Taxonomy" id="269660"/>
    <lineage>
        <taxon>Bacteria</taxon>
        <taxon>Pseudomonadati</taxon>
        <taxon>Pseudomonadota</taxon>
        <taxon>Alphaproteobacteria</taxon>
        <taxon>Hyphomicrobiales</taxon>
        <taxon>Methylobacteriaceae</taxon>
        <taxon>Methylobacterium</taxon>
    </lineage>
</organism>
<dbReference type="Pfam" id="PF00239">
    <property type="entry name" value="Resolvase"/>
    <property type="match status" value="1"/>
</dbReference>
<dbReference type="InterPro" id="IPR006119">
    <property type="entry name" value="Resolv_N"/>
</dbReference>
<comment type="caution">
    <text evidence="7">The sequence shown here is derived from an EMBL/GenBank/DDBJ whole genome shotgun (WGS) entry which is preliminary data.</text>
</comment>
<keyword evidence="5" id="KW-0233">DNA recombination</keyword>
<dbReference type="GO" id="GO:0000150">
    <property type="term" value="F:DNA strand exchange activity"/>
    <property type="evidence" value="ECO:0007669"/>
    <property type="project" value="UniProtKB-KW"/>
</dbReference>
<keyword evidence="2" id="KW-0229">DNA integration</keyword>
<accession>A0AAJ1X034</accession>
<dbReference type="Proteomes" id="UP001223420">
    <property type="component" value="Unassembled WGS sequence"/>
</dbReference>
<feature type="domain" description="Resolvase/invertase-type recombinase catalytic" evidence="6">
    <location>
        <begin position="13"/>
        <end position="153"/>
    </location>
</feature>
<dbReference type="EMBL" id="JAUSWL010000038">
    <property type="protein sequence ID" value="MDQ0547645.1"/>
    <property type="molecule type" value="Genomic_DNA"/>
</dbReference>
<dbReference type="PROSITE" id="PS51736">
    <property type="entry name" value="RECOMBINASES_3"/>
    <property type="match status" value="1"/>
</dbReference>